<dbReference type="PANTHER" id="PTHR43874">
    <property type="entry name" value="TWO-COMPONENT RESPONSE REGULATOR"/>
    <property type="match status" value="1"/>
</dbReference>
<dbReference type="GO" id="GO:0009736">
    <property type="term" value="P:cytokinin-activated signaling pathway"/>
    <property type="evidence" value="ECO:0007669"/>
    <property type="project" value="InterPro"/>
</dbReference>
<protein>
    <recommendedName>
        <fullName evidence="6">Response regulatory domain-containing protein</fullName>
    </recommendedName>
</protein>
<keyword evidence="4" id="KW-0539">Nucleus</keyword>
<evidence type="ECO:0000313" key="7">
    <source>
        <dbReference type="EMBL" id="MCL7026499.1"/>
    </source>
</evidence>
<keyword evidence="3" id="KW-0804">Transcription</keyword>
<keyword evidence="2" id="KW-0805">Transcription regulation</keyword>
<organism evidence="7 8">
    <name type="scientific">Papaver nudicaule</name>
    <name type="common">Iceland poppy</name>
    <dbReference type="NCBI Taxonomy" id="74823"/>
    <lineage>
        <taxon>Eukaryota</taxon>
        <taxon>Viridiplantae</taxon>
        <taxon>Streptophyta</taxon>
        <taxon>Embryophyta</taxon>
        <taxon>Tracheophyta</taxon>
        <taxon>Spermatophyta</taxon>
        <taxon>Magnoliopsida</taxon>
        <taxon>Ranunculales</taxon>
        <taxon>Papaveraceae</taxon>
        <taxon>Papaveroideae</taxon>
        <taxon>Papaver</taxon>
    </lineage>
</organism>
<dbReference type="InterPro" id="IPR045279">
    <property type="entry name" value="ARR-like"/>
</dbReference>
<dbReference type="InterPro" id="IPR006447">
    <property type="entry name" value="Myb_dom_plants"/>
</dbReference>
<dbReference type="PROSITE" id="PS50110">
    <property type="entry name" value="RESPONSE_REGULATORY"/>
    <property type="match status" value="1"/>
</dbReference>
<keyword evidence="1" id="KW-0902">Two-component regulatory system</keyword>
<accession>A0AA41RU07</accession>
<dbReference type="SUPFAM" id="SSF52172">
    <property type="entry name" value="CheY-like"/>
    <property type="match status" value="1"/>
</dbReference>
<comment type="caution">
    <text evidence="7">The sequence shown here is derived from an EMBL/GenBank/DDBJ whole genome shotgun (WGS) entry which is preliminary data.</text>
</comment>
<evidence type="ECO:0000256" key="1">
    <source>
        <dbReference type="ARBA" id="ARBA00023012"/>
    </source>
</evidence>
<dbReference type="InterPro" id="IPR011006">
    <property type="entry name" value="CheY-like_superfamily"/>
</dbReference>
<evidence type="ECO:0000313" key="8">
    <source>
        <dbReference type="Proteomes" id="UP001177140"/>
    </source>
</evidence>
<dbReference type="Gene3D" id="1.10.10.60">
    <property type="entry name" value="Homeodomain-like"/>
    <property type="match status" value="1"/>
</dbReference>
<proteinExistence type="predicted"/>
<gene>
    <name evidence="7" type="ORF">MKW94_004323</name>
</gene>
<dbReference type="NCBIfam" id="TIGR01557">
    <property type="entry name" value="myb_SHAQKYF"/>
    <property type="match status" value="1"/>
</dbReference>
<dbReference type="GO" id="GO:0003677">
    <property type="term" value="F:DNA binding"/>
    <property type="evidence" value="ECO:0007669"/>
    <property type="project" value="InterPro"/>
</dbReference>
<feature type="domain" description="Response regulatory" evidence="6">
    <location>
        <begin position="54"/>
        <end position="177"/>
    </location>
</feature>
<dbReference type="Gene3D" id="3.40.50.2300">
    <property type="match status" value="1"/>
</dbReference>
<keyword evidence="8" id="KW-1185">Reference proteome</keyword>
<evidence type="ECO:0000256" key="5">
    <source>
        <dbReference type="PROSITE-ProRule" id="PRU00169"/>
    </source>
</evidence>
<dbReference type="EMBL" id="JAJJMA010057508">
    <property type="protein sequence ID" value="MCL7026499.1"/>
    <property type="molecule type" value="Genomic_DNA"/>
</dbReference>
<reference evidence="7" key="1">
    <citation type="submission" date="2022-03" db="EMBL/GenBank/DDBJ databases">
        <title>A functionally conserved STORR gene fusion in Papaver species that diverged 16.8 million years ago.</title>
        <authorList>
            <person name="Catania T."/>
        </authorList>
    </citation>
    <scope>NUCLEOTIDE SEQUENCE</scope>
    <source>
        <strain evidence="7">S-191538</strain>
    </source>
</reference>
<evidence type="ECO:0000256" key="4">
    <source>
        <dbReference type="ARBA" id="ARBA00023242"/>
    </source>
</evidence>
<comment type="caution">
    <text evidence="5">Lacks conserved residue(s) required for the propagation of feature annotation.</text>
</comment>
<dbReference type="PANTHER" id="PTHR43874:SF67">
    <property type="entry name" value="TWO-COMPONENT RESPONSE REGULATOR ARR2"/>
    <property type="match status" value="1"/>
</dbReference>
<sequence>MSNSGYVDEFSACSLRDKALPAMEESITNGRNSVSIDSMISLMKKEEGYPVGLKVLVVDEDLSFLQEFDSMLQQCNYKGTRCSSASQALSMLHDESRKFDIILMAVAILDNDKDGFKQVERDATEADLPISYLQCLWFPVAENRKQKLQKLVEAGFIDAWDRSVISTLLYSRWGDDGSLRKLIKVTQEIEEEEENYMDGRHEDHYTSLILNRKTKIPWMASGLDVQFVSAVYKLGGPKKAEDPAKILELMKSPAGLTRKDVAIHLKEFRFLRENFKDGYPSNMPFNEEVKPLCSSSMGFFDDADFLRTCGGFYA</sequence>
<dbReference type="GO" id="GO:0000160">
    <property type="term" value="P:phosphorelay signal transduction system"/>
    <property type="evidence" value="ECO:0007669"/>
    <property type="project" value="UniProtKB-KW"/>
</dbReference>
<evidence type="ECO:0000259" key="6">
    <source>
        <dbReference type="PROSITE" id="PS50110"/>
    </source>
</evidence>
<evidence type="ECO:0000256" key="2">
    <source>
        <dbReference type="ARBA" id="ARBA00023015"/>
    </source>
</evidence>
<dbReference type="AlphaFoldDB" id="A0AA41RU07"/>
<dbReference type="InterPro" id="IPR001789">
    <property type="entry name" value="Sig_transdc_resp-reg_receiver"/>
</dbReference>
<dbReference type="Proteomes" id="UP001177140">
    <property type="component" value="Unassembled WGS sequence"/>
</dbReference>
<evidence type="ECO:0000256" key="3">
    <source>
        <dbReference type="ARBA" id="ARBA00023163"/>
    </source>
</evidence>
<name>A0AA41RU07_PAPNU</name>